<evidence type="ECO:0000256" key="1">
    <source>
        <dbReference type="ARBA" id="ARBA00010928"/>
    </source>
</evidence>
<comment type="caution">
    <text evidence="4">The sequence shown here is derived from an EMBL/GenBank/DDBJ whole genome shotgun (WGS) entry which is preliminary data.</text>
</comment>
<dbReference type="RefSeq" id="WP_188535381.1">
    <property type="nucleotide sequence ID" value="NZ_BMFT01000001.1"/>
</dbReference>
<gene>
    <name evidence="4" type="ORF">GCM10008013_04440</name>
</gene>
<dbReference type="InterPro" id="IPR036291">
    <property type="entry name" value="NAD(P)-bd_dom_sf"/>
</dbReference>
<feature type="domain" description="Gfo/Idh/MocA-like oxidoreductase N-terminal" evidence="2">
    <location>
        <begin position="6"/>
        <end position="128"/>
    </location>
</feature>
<dbReference type="PANTHER" id="PTHR43377:SF2">
    <property type="entry name" value="BINDING ROSSMANN FOLD OXIDOREDUCTASE, PUTATIVE (AFU_ORTHOLOGUE AFUA_4G00560)-RELATED"/>
    <property type="match status" value="1"/>
</dbReference>
<evidence type="ECO:0000313" key="5">
    <source>
        <dbReference type="Proteomes" id="UP000659344"/>
    </source>
</evidence>
<reference evidence="5" key="1">
    <citation type="journal article" date="2019" name="Int. J. Syst. Evol. Microbiol.">
        <title>The Global Catalogue of Microorganisms (GCM) 10K type strain sequencing project: providing services to taxonomists for standard genome sequencing and annotation.</title>
        <authorList>
            <consortium name="The Broad Institute Genomics Platform"/>
            <consortium name="The Broad Institute Genome Sequencing Center for Infectious Disease"/>
            <person name="Wu L."/>
            <person name="Ma J."/>
        </authorList>
    </citation>
    <scope>NUCLEOTIDE SEQUENCE [LARGE SCALE GENOMIC DNA]</scope>
    <source>
        <strain evidence="5">CGMCC 1.12769</strain>
    </source>
</reference>
<dbReference type="Pfam" id="PF01408">
    <property type="entry name" value="GFO_IDH_MocA"/>
    <property type="match status" value="1"/>
</dbReference>
<dbReference type="InterPro" id="IPR000683">
    <property type="entry name" value="Gfo/Idh/MocA-like_OxRdtase_N"/>
</dbReference>
<keyword evidence="5" id="KW-1185">Reference proteome</keyword>
<dbReference type="InterPro" id="IPR004104">
    <property type="entry name" value="Gfo/Idh/MocA-like_OxRdtase_C"/>
</dbReference>
<dbReference type="PANTHER" id="PTHR43377">
    <property type="entry name" value="BILIVERDIN REDUCTASE A"/>
    <property type="match status" value="1"/>
</dbReference>
<name>A0ABQ1Y493_9BACL</name>
<evidence type="ECO:0000259" key="2">
    <source>
        <dbReference type="Pfam" id="PF01408"/>
    </source>
</evidence>
<dbReference type="Pfam" id="PF02894">
    <property type="entry name" value="GFO_IDH_MocA_C"/>
    <property type="match status" value="1"/>
</dbReference>
<dbReference type="SUPFAM" id="SSF55347">
    <property type="entry name" value="Glyceraldehyde-3-phosphate dehydrogenase-like, C-terminal domain"/>
    <property type="match status" value="1"/>
</dbReference>
<comment type="similarity">
    <text evidence="1">Belongs to the Gfo/Idh/MocA family.</text>
</comment>
<evidence type="ECO:0000313" key="4">
    <source>
        <dbReference type="EMBL" id="GGH12161.1"/>
    </source>
</evidence>
<dbReference type="EMBL" id="BMFT01000001">
    <property type="protein sequence ID" value="GGH12161.1"/>
    <property type="molecule type" value="Genomic_DNA"/>
</dbReference>
<dbReference type="Gene3D" id="3.30.360.10">
    <property type="entry name" value="Dihydrodipicolinate Reductase, domain 2"/>
    <property type="match status" value="1"/>
</dbReference>
<dbReference type="InterPro" id="IPR051450">
    <property type="entry name" value="Gfo/Idh/MocA_Oxidoreductases"/>
</dbReference>
<proteinExistence type="inferred from homology"/>
<sequence length="428" mass="47633">MKRITAVLLGAGSRGRYIYGPYAEKFPNELKIIAVAEPDDERRKRFADIHQIASEYVYDSWEQAFDQGRIADVMIISTLDQMHYVPAMKAMELGYHVLLEKPMSPSKDECVRLAQASQTYKRLLVVSHVLRYSPFWAGIKKYIEQGELGTVATIQLTENVGFLHMAHSYVRGNWRKSEDTSPMILAKSCHDLDIISWLMGQSCTSVSSYGSLLHFRAENAPEGSTDRCIDGCEVEKECPFSAMKMYIQPPHHPWARYMTNDLSPEGILKAIKESPFGRCVYRCDNNVVDHQVVNMEFTNGANASFIMSGLTQTGGRRVQIMGTQGEILGNMDEGKFTLYRYATGEKLDIHCSIGGDGQGGADGHGGGDERMVGSFLQNVNRFDSNPSYGLTSATASLQSHLMAFAAEHSRLHGGQAVKITDMQQEISV</sequence>
<evidence type="ECO:0000259" key="3">
    <source>
        <dbReference type="Pfam" id="PF02894"/>
    </source>
</evidence>
<accession>A0ABQ1Y493</accession>
<dbReference type="SUPFAM" id="SSF51735">
    <property type="entry name" value="NAD(P)-binding Rossmann-fold domains"/>
    <property type="match status" value="1"/>
</dbReference>
<dbReference type="Proteomes" id="UP000659344">
    <property type="component" value="Unassembled WGS sequence"/>
</dbReference>
<feature type="domain" description="Gfo/Idh/MocA-like oxidoreductase C-terminal" evidence="3">
    <location>
        <begin position="140"/>
        <end position="331"/>
    </location>
</feature>
<dbReference type="Gene3D" id="3.40.50.720">
    <property type="entry name" value="NAD(P)-binding Rossmann-like Domain"/>
    <property type="match status" value="1"/>
</dbReference>
<organism evidence="4 5">
    <name type="scientific">Paenibacillus segetis</name>
    <dbReference type="NCBI Taxonomy" id="1325360"/>
    <lineage>
        <taxon>Bacteria</taxon>
        <taxon>Bacillati</taxon>
        <taxon>Bacillota</taxon>
        <taxon>Bacilli</taxon>
        <taxon>Bacillales</taxon>
        <taxon>Paenibacillaceae</taxon>
        <taxon>Paenibacillus</taxon>
    </lineage>
</organism>
<protein>
    <submittedName>
        <fullName evidence="4">Oxidoreductase</fullName>
    </submittedName>
</protein>